<gene>
    <name evidence="18" type="ordered locus">TON_1820</name>
</gene>
<feature type="transmembrane region" description="Helical" evidence="17">
    <location>
        <begin position="217"/>
        <end position="235"/>
    </location>
</feature>
<reference evidence="18 19" key="1">
    <citation type="journal article" date="2008" name="J. Bacteriol.">
        <title>The complete genome sequence of Thermococcus onnurineus NA1 reveals a mixed heterotrophic and carboxydotrophic metabolism.</title>
        <authorList>
            <person name="Lee H.S."/>
            <person name="Kang S.G."/>
            <person name="Bae S.S."/>
            <person name="Lim J.K."/>
            <person name="Cho Y."/>
            <person name="Kim Y.J."/>
            <person name="Jeon J.H."/>
            <person name="Cha S.S."/>
            <person name="Kwon K.K."/>
            <person name="Kim H.T."/>
            <person name="Park C.J."/>
            <person name="Lee H.W."/>
            <person name="Kim S.I."/>
            <person name="Chun J."/>
            <person name="Colwell R.R."/>
            <person name="Kim S.J."/>
            <person name="Lee J.H."/>
        </authorList>
    </citation>
    <scope>NUCLEOTIDE SEQUENCE [LARGE SCALE GENOMIC DNA]</scope>
    <source>
        <strain evidence="18 19">NA1</strain>
    </source>
</reference>
<evidence type="ECO:0000256" key="14">
    <source>
        <dbReference type="ARBA" id="ARBA00023211"/>
    </source>
</evidence>
<dbReference type="HOGENOM" id="CLU_355503_0_0_2"/>
<keyword evidence="9 17" id="KW-0812">Transmembrane</keyword>
<comment type="subcellular location">
    <subcellularLocation>
        <location evidence="3">Cell membrane</location>
        <topology evidence="3">Multi-pass membrane protein</topology>
    </subcellularLocation>
</comment>
<keyword evidence="11" id="KW-0460">Magnesium</keyword>
<evidence type="ECO:0000313" key="18">
    <source>
        <dbReference type="EMBL" id="ACJ17310.1"/>
    </source>
</evidence>
<feature type="transmembrane region" description="Helical" evidence="17">
    <location>
        <begin position="247"/>
        <end position="267"/>
    </location>
</feature>
<sequence>MRTVTLEFILSVIKNLLKPKYALPILTSIAIAIRLIPFRLSYLLGYDTYFHMAYVKYSLKLGEWVNFFPYAKAPWGMLVNNFHPLGLWMTPAYVYRILSIFGISLYDSFRITPVIFGVLTIIFVYLSVWKLYGREEAFLSALFLSISFGHVFRSIAGYYRGDNYLLFWYSLALLGISLALSRRNEGESWKKRRLLLYLVPALASGLASIFWSAYYLIFVFLLGNAIFLSIGALLLQKSRMLVDSVAIVVSTLFGALLANFLGEYFYYGMFGWNRPLGIETAQKLGFHLETIKDAFLLAYIRYAVPLALAFIVLLFIISKVIRSRTHRVGIIVVLLILALVLMVKYYGFIEGTFLSFIKHFSGESITETRQPSLRDVWISYGSVIIAALFFLLRLRPSKIAIEDFVVLGFVLPSIPMIYTWTRFLFIGSPAVAILGGVGLWNLVREIHKLNIRSHPVIAGILIVLVTVPTAWVGVQNTLNVKPFMNAEWEKALIYLSEHSNGNDIVLTWWDQGYWVTYYSWRAPVTQGVPNEFVARYYMGLASEEELMNLGVDYIIVSYDTVLKFPAVLETAGVPPKDYPMVPIPLVEQVGGAFLFEREGYSISARTRSSSWEVVVTVGGSRFSPRKAFVEDTAGVREVNVTGIQKADAYVYLNLNYGYAVLMNGRAFNTTLARLMFTERAPNYRLVYSDRGYIKIFRFEHPNVAVLRDGDKIVLRFTNATGTDLVIEGFLDNGTRVFRRCYDVSGMSEFTLPEQLNGSVVVRYSHEIKGRVLDRGVFRVNTPSH</sequence>
<keyword evidence="10" id="KW-0479">Metal-binding</keyword>
<evidence type="ECO:0000256" key="9">
    <source>
        <dbReference type="ARBA" id="ARBA00022692"/>
    </source>
</evidence>
<protein>
    <recommendedName>
        <fullName evidence="6">dolichyl-phosphooligosaccharide-protein glycotransferase</fullName>
        <ecNumber evidence="6">2.4.99.21</ecNumber>
    </recommendedName>
    <alternativeName>
        <fullName evidence="15">Oligosaccharyl transferase</fullName>
    </alternativeName>
</protein>
<dbReference type="BRENDA" id="2.4.99.18">
    <property type="organism ID" value="9350"/>
</dbReference>
<feature type="transmembrane region" description="Helical" evidence="17">
    <location>
        <begin position="424"/>
        <end position="443"/>
    </location>
</feature>
<evidence type="ECO:0000256" key="13">
    <source>
        <dbReference type="ARBA" id="ARBA00023136"/>
    </source>
</evidence>
<name>B6YVI6_THEON</name>
<dbReference type="AlphaFoldDB" id="B6YVI6"/>
<keyword evidence="12 17" id="KW-1133">Transmembrane helix</keyword>
<evidence type="ECO:0000256" key="5">
    <source>
        <dbReference type="ARBA" id="ARBA00010810"/>
    </source>
</evidence>
<feature type="transmembrane region" description="Helical" evidence="17">
    <location>
        <begin position="194"/>
        <end position="211"/>
    </location>
</feature>
<comment type="pathway">
    <text evidence="4">Protein modification; protein glycosylation.</text>
</comment>
<dbReference type="GO" id="GO:0005886">
    <property type="term" value="C:plasma membrane"/>
    <property type="evidence" value="ECO:0007669"/>
    <property type="project" value="UniProtKB-SubCell"/>
</dbReference>
<dbReference type="STRING" id="523850.TON_1820"/>
<evidence type="ECO:0000256" key="2">
    <source>
        <dbReference type="ARBA" id="ARBA00001946"/>
    </source>
</evidence>
<evidence type="ECO:0000256" key="15">
    <source>
        <dbReference type="ARBA" id="ARBA00030679"/>
    </source>
</evidence>
<feature type="transmembrane region" description="Helical" evidence="17">
    <location>
        <begin position="399"/>
        <end position="418"/>
    </location>
</feature>
<organism evidence="18 19">
    <name type="scientific">Thermococcus onnurineus (strain NA1)</name>
    <dbReference type="NCBI Taxonomy" id="523850"/>
    <lineage>
        <taxon>Archaea</taxon>
        <taxon>Methanobacteriati</taxon>
        <taxon>Methanobacteriota</taxon>
        <taxon>Thermococci</taxon>
        <taxon>Thermococcales</taxon>
        <taxon>Thermococcaceae</taxon>
        <taxon>Thermococcus</taxon>
    </lineage>
</organism>
<evidence type="ECO:0000256" key="7">
    <source>
        <dbReference type="ARBA" id="ARBA00022676"/>
    </source>
</evidence>
<dbReference type="UniPathway" id="UPA00378"/>
<feature type="transmembrane region" description="Helical" evidence="17">
    <location>
        <begin position="21"/>
        <end position="42"/>
    </location>
</feature>
<dbReference type="PATRIC" id="fig|523850.10.peg.1835"/>
<evidence type="ECO:0000256" key="4">
    <source>
        <dbReference type="ARBA" id="ARBA00004922"/>
    </source>
</evidence>
<keyword evidence="14" id="KW-0464">Manganese</keyword>
<evidence type="ECO:0000256" key="8">
    <source>
        <dbReference type="ARBA" id="ARBA00022679"/>
    </source>
</evidence>
<dbReference type="eggNOG" id="arCOG02044">
    <property type="taxonomic scope" value="Archaea"/>
</dbReference>
<dbReference type="Proteomes" id="UP000002727">
    <property type="component" value="Chromosome"/>
</dbReference>
<feature type="transmembrane region" description="Helical" evidence="17">
    <location>
        <begin position="328"/>
        <end position="348"/>
    </location>
</feature>
<dbReference type="InterPro" id="IPR003674">
    <property type="entry name" value="Oligo_trans_STT3"/>
</dbReference>
<comment type="cofactor">
    <cofactor evidence="1">
        <name>Mn(2+)</name>
        <dbReference type="ChEBI" id="CHEBI:29035"/>
    </cofactor>
</comment>
<dbReference type="PANTHER" id="PTHR13872:SF1">
    <property type="entry name" value="DOLICHYL-DIPHOSPHOOLIGOSACCHARIDE--PROTEIN GLYCOSYLTRANSFERASE SUBUNIT STT3B"/>
    <property type="match status" value="1"/>
</dbReference>
<feature type="transmembrane region" description="Helical" evidence="17">
    <location>
        <begin position="376"/>
        <end position="392"/>
    </location>
</feature>
<dbReference type="PANTHER" id="PTHR13872">
    <property type="entry name" value="DOLICHYL-DIPHOSPHOOLIGOSACCHARIDE--PROTEIN GLYCOSYLTRANSFERASE SUBUNIT"/>
    <property type="match status" value="1"/>
</dbReference>
<evidence type="ECO:0000313" key="19">
    <source>
        <dbReference type="Proteomes" id="UP000002727"/>
    </source>
</evidence>
<keyword evidence="19" id="KW-1185">Reference proteome</keyword>
<feature type="transmembrane region" description="Helical" evidence="17">
    <location>
        <begin position="294"/>
        <end position="316"/>
    </location>
</feature>
<dbReference type="KEGG" id="ton:TON_1820"/>
<dbReference type="EC" id="2.4.99.21" evidence="6"/>
<comment type="similarity">
    <text evidence="5">Belongs to the STT3 family.</text>
</comment>
<keyword evidence="8 18" id="KW-0808">Transferase</keyword>
<evidence type="ECO:0000256" key="12">
    <source>
        <dbReference type="ARBA" id="ARBA00022989"/>
    </source>
</evidence>
<feature type="transmembrane region" description="Helical" evidence="17">
    <location>
        <begin position="93"/>
        <end position="126"/>
    </location>
</feature>
<dbReference type="GO" id="GO:0004576">
    <property type="term" value="F:oligosaccharyl transferase activity"/>
    <property type="evidence" value="ECO:0007669"/>
    <property type="project" value="InterPro"/>
</dbReference>
<keyword evidence="7" id="KW-0328">Glycosyltransferase</keyword>
<evidence type="ECO:0000256" key="6">
    <source>
        <dbReference type="ARBA" id="ARBA00012602"/>
    </source>
</evidence>
<dbReference type="EMBL" id="CP000855">
    <property type="protein sequence ID" value="ACJ17310.1"/>
    <property type="molecule type" value="Genomic_DNA"/>
</dbReference>
<proteinExistence type="inferred from homology"/>
<dbReference type="Gene3D" id="3.40.50.12610">
    <property type="match status" value="1"/>
</dbReference>
<feature type="transmembrane region" description="Helical" evidence="17">
    <location>
        <begin position="165"/>
        <end position="182"/>
    </location>
</feature>
<evidence type="ECO:0000256" key="3">
    <source>
        <dbReference type="ARBA" id="ARBA00004651"/>
    </source>
</evidence>
<feature type="transmembrane region" description="Helical" evidence="17">
    <location>
        <begin position="455"/>
        <end position="474"/>
    </location>
</feature>
<dbReference type="CAZy" id="GT66">
    <property type="family name" value="Glycosyltransferase Family 66"/>
</dbReference>
<comment type="catalytic activity">
    <reaction evidence="16">
        <text>an archaeal dolichyl phosphooligosaccharide + [protein]-L-asparagine = an archaeal dolichyl phosphate + a glycoprotein with the oligosaccharide chain attached by N-beta-D-glycosyl linkage to a protein L-asparagine.</text>
        <dbReference type="EC" id="2.4.99.21"/>
    </reaction>
</comment>
<evidence type="ECO:0000256" key="16">
    <source>
        <dbReference type="ARBA" id="ARBA00034066"/>
    </source>
</evidence>
<evidence type="ECO:0000256" key="1">
    <source>
        <dbReference type="ARBA" id="ARBA00001936"/>
    </source>
</evidence>
<dbReference type="GO" id="GO:0046872">
    <property type="term" value="F:metal ion binding"/>
    <property type="evidence" value="ECO:0007669"/>
    <property type="project" value="UniProtKB-KW"/>
</dbReference>
<evidence type="ECO:0000256" key="10">
    <source>
        <dbReference type="ARBA" id="ARBA00022723"/>
    </source>
</evidence>
<evidence type="ECO:0000256" key="17">
    <source>
        <dbReference type="SAM" id="Phobius"/>
    </source>
</evidence>
<keyword evidence="13 17" id="KW-0472">Membrane</keyword>
<accession>B6YVI6</accession>
<comment type="cofactor">
    <cofactor evidence="2">
        <name>Mg(2+)</name>
        <dbReference type="ChEBI" id="CHEBI:18420"/>
    </cofactor>
</comment>
<evidence type="ECO:0000256" key="11">
    <source>
        <dbReference type="ARBA" id="ARBA00022842"/>
    </source>
</evidence>